<keyword evidence="2 5" id="KW-0812">Transmembrane</keyword>
<name>I1YFW1_METFJ</name>
<dbReference type="GO" id="GO:0005886">
    <property type="term" value="C:plasma membrane"/>
    <property type="evidence" value="ECO:0007669"/>
    <property type="project" value="TreeGrafter"/>
</dbReference>
<dbReference type="RefSeq" id="WP_014703225.1">
    <property type="nucleotide sequence ID" value="NC_017856.1"/>
</dbReference>
<dbReference type="InterPro" id="IPR002810">
    <property type="entry name" value="NfeD-like_C"/>
</dbReference>
<dbReference type="eggNOG" id="COG1585">
    <property type="taxonomic scope" value="Bacteria"/>
</dbReference>
<evidence type="ECO:0000256" key="1">
    <source>
        <dbReference type="ARBA" id="ARBA00004141"/>
    </source>
</evidence>
<dbReference type="Pfam" id="PF01957">
    <property type="entry name" value="NfeD"/>
    <property type="match status" value="1"/>
</dbReference>
<evidence type="ECO:0000313" key="8">
    <source>
        <dbReference type="Proteomes" id="UP000009145"/>
    </source>
</evidence>
<evidence type="ECO:0000313" key="7">
    <source>
        <dbReference type="EMBL" id="AFJ01804.1"/>
    </source>
</evidence>
<feature type="transmembrane region" description="Helical" evidence="5">
    <location>
        <begin position="6"/>
        <end position="23"/>
    </location>
</feature>
<evidence type="ECO:0000256" key="3">
    <source>
        <dbReference type="ARBA" id="ARBA00022989"/>
    </source>
</evidence>
<dbReference type="Gene3D" id="2.40.50.140">
    <property type="entry name" value="Nucleic acid-binding proteins"/>
    <property type="match status" value="1"/>
</dbReference>
<dbReference type="GO" id="GO:0006508">
    <property type="term" value="P:proteolysis"/>
    <property type="evidence" value="ECO:0007669"/>
    <property type="project" value="UniProtKB-KW"/>
</dbReference>
<dbReference type="PANTHER" id="PTHR33507">
    <property type="entry name" value="INNER MEMBRANE PROTEIN YBBJ"/>
    <property type="match status" value="1"/>
</dbReference>
<keyword evidence="8" id="KW-1185">Reference proteome</keyword>
<dbReference type="PATRIC" id="fig|754477.3.peg.625"/>
<dbReference type="InterPro" id="IPR012340">
    <property type="entry name" value="NA-bd_OB-fold"/>
</dbReference>
<dbReference type="EMBL" id="CP003380">
    <property type="protein sequence ID" value="AFJ01804.1"/>
    <property type="molecule type" value="Genomic_DNA"/>
</dbReference>
<evidence type="ECO:0000256" key="2">
    <source>
        <dbReference type="ARBA" id="ARBA00022692"/>
    </source>
</evidence>
<keyword evidence="4 5" id="KW-0472">Membrane</keyword>
<evidence type="ECO:0000259" key="6">
    <source>
        <dbReference type="Pfam" id="PF01957"/>
    </source>
</evidence>
<evidence type="ECO:0000256" key="5">
    <source>
        <dbReference type="SAM" id="Phobius"/>
    </source>
</evidence>
<accession>I1YFW1</accession>
<dbReference type="HOGENOM" id="CLU_116732_4_3_6"/>
<dbReference type="AlphaFoldDB" id="I1YFW1"/>
<dbReference type="GO" id="GO:0008233">
    <property type="term" value="F:peptidase activity"/>
    <property type="evidence" value="ECO:0007669"/>
    <property type="project" value="UniProtKB-KW"/>
</dbReference>
<protein>
    <submittedName>
        <fullName evidence="7">Putative activity regulator of membrane protease YbbK</fullName>
    </submittedName>
</protein>
<dbReference type="KEGG" id="mec:Q7C_633"/>
<proteinExistence type="predicted"/>
<feature type="domain" description="NfeD-like C-terminal" evidence="6">
    <location>
        <begin position="89"/>
        <end position="143"/>
    </location>
</feature>
<gene>
    <name evidence="7" type="ordered locus">Q7C_633</name>
</gene>
<dbReference type="InterPro" id="IPR052165">
    <property type="entry name" value="Membrane_assoc_protease"/>
</dbReference>
<dbReference type="Proteomes" id="UP000009145">
    <property type="component" value="Chromosome"/>
</dbReference>
<dbReference type="OrthoDB" id="9810336at2"/>
<dbReference type="STRING" id="754477.Q7C_633"/>
<feature type="transmembrane region" description="Helical" evidence="5">
    <location>
        <begin position="52"/>
        <end position="72"/>
    </location>
</feature>
<sequence>MPVIDFWHWWILAVILITAEILLPGFMAIWLAIAAFLTGLVMLLLPQLTWEWQLLVFAVWSVLSIVGWRYYYARRPIKTDEPLLNKRGEGYVGRVITLAQPIIDGEGKVRLDDSTWKVTGPDCPAGTKIRIVALNNVVFTVEKYVE</sequence>
<evidence type="ECO:0000256" key="4">
    <source>
        <dbReference type="ARBA" id="ARBA00023136"/>
    </source>
</evidence>
<organism evidence="7 8">
    <name type="scientific">Methylophaga frappieri (strain ATCC BAA-2434 / DSM 25690 / JAM7)</name>
    <dbReference type="NCBI Taxonomy" id="754477"/>
    <lineage>
        <taxon>Bacteria</taxon>
        <taxon>Pseudomonadati</taxon>
        <taxon>Pseudomonadota</taxon>
        <taxon>Gammaproteobacteria</taxon>
        <taxon>Thiotrichales</taxon>
        <taxon>Piscirickettsiaceae</taxon>
        <taxon>Methylophaga</taxon>
    </lineage>
</organism>
<dbReference type="PANTHER" id="PTHR33507:SF3">
    <property type="entry name" value="INNER MEMBRANE PROTEIN YBBJ"/>
    <property type="match status" value="1"/>
</dbReference>
<keyword evidence="7" id="KW-0378">Hydrolase</keyword>
<keyword evidence="3 5" id="KW-1133">Transmembrane helix</keyword>
<comment type="subcellular location">
    <subcellularLocation>
        <location evidence="1">Membrane</location>
        <topology evidence="1">Multi-pass membrane protein</topology>
    </subcellularLocation>
</comment>
<reference evidence="7 8" key="1">
    <citation type="journal article" date="2012" name="J. Bacteriol.">
        <title>Complete genome sequences of Methylophaga sp. strain JAM1 and Methylophaga sp. strain JAM7.</title>
        <authorList>
            <person name="Villeneuve C."/>
            <person name="Martineau C."/>
            <person name="Mauffrey F."/>
            <person name="Villemur R."/>
        </authorList>
    </citation>
    <scope>NUCLEOTIDE SEQUENCE [LARGE SCALE GENOMIC DNA]</scope>
    <source>
        <strain evidence="7 8">JAM7</strain>
    </source>
</reference>
<keyword evidence="7" id="KW-0645">Protease</keyword>